<evidence type="ECO:0000256" key="2">
    <source>
        <dbReference type="ARBA" id="ARBA00004651"/>
    </source>
</evidence>
<evidence type="ECO:0000256" key="13">
    <source>
        <dbReference type="SAM" id="Phobius"/>
    </source>
</evidence>
<evidence type="ECO:0000256" key="8">
    <source>
        <dbReference type="ARBA" id="ARBA00022692"/>
    </source>
</evidence>
<dbReference type="InterPro" id="IPR050222">
    <property type="entry name" value="MATE_MdtK"/>
</dbReference>
<organism evidence="14 15">
    <name type="scientific">Clostridium zeae</name>
    <dbReference type="NCBI Taxonomy" id="2759022"/>
    <lineage>
        <taxon>Bacteria</taxon>
        <taxon>Bacillati</taxon>
        <taxon>Bacillota</taxon>
        <taxon>Clostridia</taxon>
        <taxon>Eubacteriales</taxon>
        <taxon>Clostridiaceae</taxon>
        <taxon>Clostridium</taxon>
    </lineage>
</organism>
<evidence type="ECO:0000256" key="6">
    <source>
        <dbReference type="ARBA" id="ARBA00022449"/>
    </source>
</evidence>
<evidence type="ECO:0000256" key="3">
    <source>
        <dbReference type="ARBA" id="ARBA00010199"/>
    </source>
</evidence>
<evidence type="ECO:0000313" key="15">
    <source>
        <dbReference type="Proteomes" id="UP000663802"/>
    </source>
</evidence>
<feature type="transmembrane region" description="Helical" evidence="13">
    <location>
        <begin position="174"/>
        <end position="193"/>
    </location>
</feature>
<feature type="transmembrane region" description="Helical" evidence="13">
    <location>
        <begin position="293"/>
        <end position="314"/>
    </location>
</feature>
<keyword evidence="5" id="KW-0813">Transport</keyword>
<sequence length="457" mass="49682">MIAFKENKSIKVYFDKNAIKVVLSLAMPVIIENILQVFLGTTDTYFAGKLNSNAIAGVGLTNLIMNIYISFFTAVGVGTTAVVSRNVGLKNIDKASEAVKQSILLTVIISLIIGVISFIFAKPILMLLGARADVLIYALPYYIIVAVPIVFLGLMLILSSALRGAGDTKTPMKVTAVANLINIFLNYILIFGIGNFKGLGIIGGGLATTIARILAVIMLMYKLYLGKSVLRLRINHFWKIDKKLLFSVFNIGVPAGIEKLIMRFGQLVYGGVIITLGTSSYVAHNVAGTIESYSYLPAMGFGVAAATLVGNNLGAGKPEMARKYALISNVLSTILMCTVGIIFFFLAPYFAELFNVNTEIRSLVVSVLRIIALFQPFLSLTMVIASALQGAGDTKFPMYSTLIGVWGIRVVFGYIFAIIFKFGLIGIWLAYSLDITIRGIIILLRFLKGSWKDIKLD</sequence>
<accession>A0ABQ1E450</accession>
<keyword evidence="9 13" id="KW-1133">Transmembrane helix</keyword>
<evidence type="ECO:0000256" key="4">
    <source>
        <dbReference type="ARBA" id="ARBA00020268"/>
    </source>
</evidence>
<comment type="similarity">
    <text evidence="3">Belongs to the multi antimicrobial extrusion (MATE) (TC 2.A.66.1) family.</text>
</comment>
<dbReference type="NCBIfam" id="TIGR00797">
    <property type="entry name" value="matE"/>
    <property type="match status" value="1"/>
</dbReference>
<dbReference type="PANTHER" id="PTHR43298">
    <property type="entry name" value="MULTIDRUG RESISTANCE PROTEIN NORM-RELATED"/>
    <property type="match status" value="1"/>
</dbReference>
<feature type="transmembrane region" description="Helical" evidence="13">
    <location>
        <begin position="199"/>
        <end position="221"/>
    </location>
</feature>
<dbReference type="InterPro" id="IPR048279">
    <property type="entry name" value="MdtK-like"/>
</dbReference>
<comment type="function">
    <text evidence="1">Multidrug efflux pump.</text>
</comment>
<evidence type="ECO:0000256" key="10">
    <source>
        <dbReference type="ARBA" id="ARBA00023065"/>
    </source>
</evidence>
<evidence type="ECO:0000256" key="1">
    <source>
        <dbReference type="ARBA" id="ARBA00003408"/>
    </source>
</evidence>
<dbReference type="PANTHER" id="PTHR43298:SF2">
    <property type="entry name" value="FMN_FAD EXPORTER YEEO-RELATED"/>
    <property type="match status" value="1"/>
</dbReference>
<keyword evidence="8 13" id="KW-0812">Transmembrane</keyword>
<name>A0ABQ1E450_9CLOT</name>
<keyword evidence="11 13" id="KW-0472">Membrane</keyword>
<evidence type="ECO:0000313" key="14">
    <source>
        <dbReference type="EMBL" id="GFZ29506.1"/>
    </source>
</evidence>
<feature type="transmembrane region" description="Helical" evidence="13">
    <location>
        <begin position="363"/>
        <end position="384"/>
    </location>
</feature>
<feature type="transmembrane region" description="Helical" evidence="13">
    <location>
        <begin position="396"/>
        <end position="419"/>
    </location>
</feature>
<evidence type="ECO:0000256" key="12">
    <source>
        <dbReference type="ARBA" id="ARBA00031636"/>
    </source>
</evidence>
<dbReference type="PIRSF" id="PIRSF006603">
    <property type="entry name" value="DinF"/>
    <property type="match status" value="1"/>
</dbReference>
<proteinExistence type="inferred from homology"/>
<feature type="transmembrane region" description="Helical" evidence="13">
    <location>
        <begin position="59"/>
        <end position="83"/>
    </location>
</feature>
<feature type="transmembrane region" description="Helical" evidence="13">
    <location>
        <begin position="103"/>
        <end position="121"/>
    </location>
</feature>
<protein>
    <recommendedName>
        <fullName evidence="4">Probable multidrug resistance protein NorM</fullName>
    </recommendedName>
    <alternativeName>
        <fullName evidence="12">Multidrug-efflux transporter</fullName>
    </alternativeName>
</protein>
<evidence type="ECO:0000256" key="5">
    <source>
        <dbReference type="ARBA" id="ARBA00022448"/>
    </source>
</evidence>
<evidence type="ECO:0000256" key="7">
    <source>
        <dbReference type="ARBA" id="ARBA00022475"/>
    </source>
</evidence>
<keyword evidence="15" id="KW-1185">Reference proteome</keyword>
<feature type="transmembrane region" description="Helical" evidence="13">
    <location>
        <begin position="326"/>
        <end position="351"/>
    </location>
</feature>
<keyword evidence="6" id="KW-0050">Antiport</keyword>
<gene>
    <name evidence="14" type="ORF">CSC2_00320</name>
</gene>
<reference evidence="14 15" key="1">
    <citation type="journal article" date="2021" name="Int. J. Syst. Evol. Microbiol.">
        <title>Clostridium zeae sp. nov., isolated from corn silage.</title>
        <authorList>
            <person name="Kobayashi H."/>
            <person name="Tanizawa Y."/>
            <person name="Yagura M."/>
            <person name="Sakamoto M."/>
            <person name="Ohkuma M."/>
            <person name="Tohno M."/>
        </authorList>
    </citation>
    <scope>NUCLEOTIDE SEQUENCE [LARGE SCALE GENOMIC DNA]</scope>
    <source>
        <strain evidence="14 15">CSC2</strain>
    </source>
</reference>
<evidence type="ECO:0000256" key="9">
    <source>
        <dbReference type="ARBA" id="ARBA00022989"/>
    </source>
</evidence>
<feature type="transmembrane region" description="Helical" evidence="13">
    <location>
        <begin position="21"/>
        <end position="39"/>
    </location>
</feature>
<dbReference type="EMBL" id="BMBA01000001">
    <property type="protein sequence ID" value="GFZ29506.1"/>
    <property type="molecule type" value="Genomic_DNA"/>
</dbReference>
<feature type="transmembrane region" description="Helical" evidence="13">
    <location>
        <begin position="267"/>
        <end position="287"/>
    </location>
</feature>
<dbReference type="Pfam" id="PF01554">
    <property type="entry name" value="MatE"/>
    <property type="match status" value="2"/>
</dbReference>
<dbReference type="InterPro" id="IPR002528">
    <property type="entry name" value="MATE_fam"/>
</dbReference>
<dbReference type="Proteomes" id="UP000663802">
    <property type="component" value="Unassembled WGS sequence"/>
</dbReference>
<comment type="caution">
    <text evidence="14">The sequence shown here is derived from an EMBL/GenBank/DDBJ whole genome shotgun (WGS) entry which is preliminary data.</text>
</comment>
<feature type="transmembrane region" description="Helical" evidence="13">
    <location>
        <begin position="425"/>
        <end position="447"/>
    </location>
</feature>
<keyword evidence="7" id="KW-1003">Cell membrane</keyword>
<feature type="transmembrane region" description="Helical" evidence="13">
    <location>
        <begin position="141"/>
        <end position="162"/>
    </location>
</feature>
<dbReference type="RefSeq" id="WP_206867551.1">
    <property type="nucleotide sequence ID" value="NZ_BMBA01000001.1"/>
</dbReference>
<comment type="subcellular location">
    <subcellularLocation>
        <location evidence="2">Cell membrane</location>
        <topology evidence="2">Multi-pass membrane protein</topology>
    </subcellularLocation>
</comment>
<dbReference type="CDD" id="cd13137">
    <property type="entry name" value="MATE_NorM_like"/>
    <property type="match status" value="1"/>
</dbReference>
<keyword evidence="10" id="KW-0406">Ion transport</keyword>
<evidence type="ECO:0000256" key="11">
    <source>
        <dbReference type="ARBA" id="ARBA00023136"/>
    </source>
</evidence>